<gene>
    <name evidence="2" type="ORF">Clacol_003483</name>
</gene>
<evidence type="ECO:0000313" key="3">
    <source>
        <dbReference type="Proteomes" id="UP001050691"/>
    </source>
</evidence>
<name>A0AAV5A9P1_9AGAM</name>
<dbReference type="AlphaFoldDB" id="A0AAV5A9P1"/>
<sequence length="88" mass="10006">MEEIRNKHSSRRVVIFAHQAPTVDDMGDPKFLDGPTNGAFTTELTELLADHTHWNWDFKRGAVRAVSNQRGYGHGSEGFDERKVPKKL</sequence>
<feature type="compositionally biased region" description="Basic and acidic residues" evidence="1">
    <location>
        <begin position="77"/>
        <end position="88"/>
    </location>
</feature>
<evidence type="ECO:0000256" key="1">
    <source>
        <dbReference type="SAM" id="MobiDB-lite"/>
    </source>
</evidence>
<reference evidence="2" key="1">
    <citation type="submission" date="2021-10" db="EMBL/GenBank/DDBJ databases">
        <title>De novo Genome Assembly of Clathrus columnatus (Basidiomycota, Fungi) Using Illumina and Nanopore Sequence Data.</title>
        <authorList>
            <person name="Ogiso-Tanaka E."/>
            <person name="Itagaki H."/>
            <person name="Hosoya T."/>
            <person name="Hosaka K."/>
        </authorList>
    </citation>
    <scope>NUCLEOTIDE SEQUENCE</scope>
    <source>
        <strain evidence="2">MO-923</strain>
    </source>
</reference>
<accession>A0AAV5A9P1</accession>
<feature type="region of interest" description="Disordered" evidence="1">
    <location>
        <begin position="69"/>
        <end position="88"/>
    </location>
</feature>
<dbReference type="PANTHER" id="PTHR37844">
    <property type="entry name" value="SER/THR PROTEIN PHOSPHATASE SUPERFAMILY (AFU_ORTHOLOGUE AFUA_1G14840)"/>
    <property type="match status" value="1"/>
</dbReference>
<keyword evidence="3" id="KW-1185">Reference proteome</keyword>
<evidence type="ECO:0000313" key="2">
    <source>
        <dbReference type="EMBL" id="GJJ09261.1"/>
    </source>
</evidence>
<protein>
    <submittedName>
        <fullName evidence="2">Uncharacterized protein</fullName>
    </submittedName>
</protein>
<dbReference type="Proteomes" id="UP001050691">
    <property type="component" value="Unassembled WGS sequence"/>
</dbReference>
<comment type="caution">
    <text evidence="2">The sequence shown here is derived from an EMBL/GenBank/DDBJ whole genome shotgun (WGS) entry which is preliminary data.</text>
</comment>
<proteinExistence type="predicted"/>
<dbReference type="EMBL" id="BPWL01000004">
    <property type="protein sequence ID" value="GJJ09261.1"/>
    <property type="molecule type" value="Genomic_DNA"/>
</dbReference>
<dbReference type="PANTHER" id="PTHR37844:SF2">
    <property type="entry name" value="SER_THR PROTEIN PHOSPHATASE SUPERFAMILY (AFU_ORTHOLOGUE AFUA_1G14840)"/>
    <property type="match status" value="1"/>
</dbReference>
<organism evidence="2 3">
    <name type="scientific">Clathrus columnatus</name>
    <dbReference type="NCBI Taxonomy" id="1419009"/>
    <lineage>
        <taxon>Eukaryota</taxon>
        <taxon>Fungi</taxon>
        <taxon>Dikarya</taxon>
        <taxon>Basidiomycota</taxon>
        <taxon>Agaricomycotina</taxon>
        <taxon>Agaricomycetes</taxon>
        <taxon>Phallomycetidae</taxon>
        <taxon>Phallales</taxon>
        <taxon>Clathraceae</taxon>
        <taxon>Clathrus</taxon>
    </lineage>
</organism>